<keyword evidence="2" id="KW-1185">Reference proteome</keyword>
<evidence type="ECO:0000313" key="2">
    <source>
        <dbReference type="Proteomes" id="UP000805193"/>
    </source>
</evidence>
<evidence type="ECO:0000313" key="1">
    <source>
        <dbReference type="EMBL" id="KAG0414708.1"/>
    </source>
</evidence>
<protein>
    <submittedName>
        <fullName evidence="1">Uncharacterized protein</fullName>
    </submittedName>
</protein>
<dbReference type="EMBL" id="JABSTQ010011154">
    <property type="protein sequence ID" value="KAG0414708.1"/>
    <property type="molecule type" value="Genomic_DNA"/>
</dbReference>
<reference evidence="1 2" key="1">
    <citation type="journal article" date="2020" name="Cell">
        <title>Large-Scale Comparative Analyses of Tick Genomes Elucidate Their Genetic Diversity and Vector Capacities.</title>
        <authorList>
            <consortium name="Tick Genome and Microbiome Consortium (TIGMIC)"/>
            <person name="Jia N."/>
            <person name="Wang J."/>
            <person name="Shi W."/>
            <person name="Du L."/>
            <person name="Sun Y."/>
            <person name="Zhan W."/>
            <person name="Jiang J.F."/>
            <person name="Wang Q."/>
            <person name="Zhang B."/>
            <person name="Ji P."/>
            <person name="Bell-Sakyi L."/>
            <person name="Cui X.M."/>
            <person name="Yuan T.T."/>
            <person name="Jiang B.G."/>
            <person name="Yang W.F."/>
            <person name="Lam T.T."/>
            <person name="Chang Q.C."/>
            <person name="Ding S.J."/>
            <person name="Wang X.J."/>
            <person name="Zhu J.G."/>
            <person name="Ruan X.D."/>
            <person name="Zhao L."/>
            <person name="Wei J.T."/>
            <person name="Ye R.Z."/>
            <person name="Que T.C."/>
            <person name="Du C.H."/>
            <person name="Zhou Y.H."/>
            <person name="Cheng J.X."/>
            <person name="Dai P.F."/>
            <person name="Guo W.B."/>
            <person name="Han X.H."/>
            <person name="Huang E.J."/>
            <person name="Li L.F."/>
            <person name="Wei W."/>
            <person name="Gao Y.C."/>
            <person name="Liu J.Z."/>
            <person name="Shao H.Z."/>
            <person name="Wang X."/>
            <person name="Wang C.C."/>
            <person name="Yang T.C."/>
            <person name="Huo Q.B."/>
            <person name="Li W."/>
            <person name="Chen H.Y."/>
            <person name="Chen S.E."/>
            <person name="Zhou L.G."/>
            <person name="Ni X.B."/>
            <person name="Tian J.H."/>
            <person name="Sheng Y."/>
            <person name="Liu T."/>
            <person name="Pan Y.S."/>
            <person name="Xia L.Y."/>
            <person name="Li J."/>
            <person name="Zhao F."/>
            <person name="Cao W.C."/>
        </authorList>
    </citation>
    <scope>NUCLEOTIDE SEQUENCE [LARGE SCALE GENOMIC DNA]</scope>
    <source>
        <strain evidence="1">Iper-2018</strain>
    </source>
</reference>
<dbReference type="Proteomes" id="UP000805193">
    <property type="component" value="Unassembled WGS sequence"/>
</dbReference>
<accession>A0AC60P5L0</accession>
<organism evidence="1 2">
    <name type="scientific">Ixodes persulcatus</name>
    <name type="common">Taiga tick</name>
    <dbReference type="NCBI Taxonomy" id="34615"/>
    <lineage>
        <taxon>Eukaryota</taxon>
        <taxon>Metazoa</taxon>
        <taxon>Ecdysozoa</taxon>
        <taxon>Arthropoda</taxon>
        <taxon>Chelicerata</taxon>
        <taxon>Arachnida</taxon>
        <taxon>Acari</taxon>
        <taxon>Parasitiformes</taxon>
        <taxon>Ixodida</taxon>
        <taxon>Ixodoidea</taxon>
        <taxon>Ixodidae</taxon>
        <taxon>Ixodinae</taxon>
        <taxon>Ixodes</taxon>
    </lineage>
</organism>
<name>A0AC60P5L0_IXOPE</name>
<gene>
    <name evidence="1" type="ORF">HPB47_008128</name>
</gene>
<comment type="caution">
    <text evidence="1">The sequence shown here is derived from an EMBL/GenBank/DDBJ whole genome shotgun (WGS) entry which is preliminary data.</text>
</comment>
<sequence length="398" mass="44538">MTSCGQSSSGAHAAAVSPAPSQLRHPKSFVGLREDDVEDWMGFYEREFPALTPPDISSSSLSSERKATPPETDPPSTNPEDNGWCMVTKRRRKRLLTSVEKDESKATAAPIENARDIRKTTQTFVLKPVCKEEAMAFRIRDIVSAAEKAEVTKDDDFKIQYQARTNTIALTTQDEKTEEKLLQLTEVQKGGDQYVIRPYKTIGRDQIRGIIYLPGDNRDETPETLMHDMKCKTSRIVNARLIGKSKNVILVTFESKKLPKTVIFSNAILGVKEYLPRPIVCFKCHGIGHKTDVCPRKVQRCGHCGQLHDEEMEKESYAAAASASTKEPKPAGEISRTGLPAWMPEWANPTPPHTPQTSTFNAEREVDKLQAEMKVGFKALFEVIGELRREIAELKHGK</sequence>
<proteinExistence type="predicted"/>